<proteinExistence type="predicted"/>
<organism evidence="2 3">
    <name type="scientific">Neorhizobium huautlense</name>
    <dbReference type="NCBI Taxonomy" id="67774"/>
    <lineage>
        <taxon>Bacteria</taxon>
        <taxon>Pseudomonadati</taxon>
        <taxon>Pseudomonadota</taxon>
        <taxon>Alphaproteobacteria</taxon>
        <taxon>Hyphomicrobiales</taxon>
        <taxon>Rhizobiaceae</taxon>
        <taxon>Rhizobium/Agrobacterium group</taxon>
        <taxon>Neorhizobium</taxon>
    </lineage>
</organism>
<evidence type="ECO:0000313" key="3">
    <source>
        <dbReference type="Proteomes" id="UP001241472"/>
    </source>
</evidence>
<protein>
    <recommendedName>
        <fullName evidence="4">Transmembrane protein</fullName>
    </recommendedName>
</protein>
<dbReference type="Proteomes" id="UP001241472">
    <property type="component" value="Unassembled WGS sequence"/>
</dbReference>
<sequence>MRTDYRFKETRSSGGGLGFIIFLMIIGLLAAFVAIQPKAVAASRVYVTETVPMAKIIRKDRDYLAGGK</sequence>
<evidence type="ECO:0000313" key="2">
    <source>
        <dbReference type="EMBL" id="MDP9838735.1"/>
    </source>
</evidence>
<gene>
    <name evidence="2" type="ORF">J2T09_003507</name>
</gene>
<feature type="transmembrane region" description="Helical" evidence="1">
    <location>
        <begin position="12"/>
        <end position="35"/>
    </location>
</feature>
<evidence type="ECO:0000256" key="1">
    <source>
        <dbReference type="SAM" id="Phobius"/>
    </source>
</evidence>
<reference evidence="2 3" key="1">
    <citation type="submission" date="2023-07" db="EMBL/GenBank/DDBJ databases">
        <title>Sorghum-associated microbial communities from plants grown in Nebraska, USA.</title>
        <authorList>
            <person name="Schachtman D."/>
        </authorList>
    </citation>
    <scope>NUCLEOTIDE SEQUENCE [LARGE SCALE GENOMIC DNA]</scope>
    <source>
        <strain evidence="2 3">DS1307</strain>
    </source>
</reference>
<keyword evidence="1" id="KW-0812">Transmembrane</keyword>
<dbReference type="RefSeq" id="WP_306836895.1">
    <property type="nucleotide sequence ID" value="NZ_JAUSRF010000011.1"/>
</dbReference>
<keyword evidence="3" id="KW-1185">Reference proteome</keyword>
<evidence type="ECO:0008006" key="4">
    <source>
        <dbReference type="Google" id="ProtNLM"/>
    </source>
</evidence>
<keyword evidence="1" id="KW-1133">Transmembrane helix</keyword>
<keyword evidence="1" id="KW-0472">Membrane</keyword>
<name>A0ABT9PW57_9HYPH</name>
<comment type="caution">
    <text evidence="2">The sequence shown here is derived from an EMBL/GenBank/DDBJ whole genome shotgun (WGS) entry which is preliminary data.</text>
</comment>
<accession>A0ABT9PW57</accession>
<dbReference type="EMBL" id="JAUSRF010000011">
    <property type="protein sequence ID" value="MDP9838735.1"/>
    <property type="molecule type" value="Genomic_DNA"/>
</dbReference>